<organism evidence="1 2">
    <name type="scientific">Homarus americanus</name>
    <name type="common">American lobster</name>
    <dbReference type="NCBI Taxonomy" id="6706"/>
    <lineage>
        <taxon>Eukaryota</taxon>
        <taxon>Metazoa</taxon>
        <taxon>Ecdysozoa</taxon>
        <taxon>Arthropoda</taxon>
        <taxon>Crustacea</taxon>
        <taxon>Multicrustacea</taxon>
        <taxon>Malacostraca</taxon>
        <taxon>Eumalacostraca</taxon>
        <taxon>Eucarida</taxon>
        <taxon>Decapoda</taxon>
        <taxon>Pleocyemata</taxon>
        <taxon>Astacidea</taxon>
        <taxon>Nephropoidea</taxon>
        <taxon>Nephropidae</taxon>
        <taxon>Homarus</taxon>
    </lineage>
</organism>
<reference evidence="1" key="1">
    <citation type="journal article" date="2021" name="Sci. Adv.">
        <title>The American lobster genome reveals insights on longevity, neural, and immune adaptations.</title>
        <authorList>
            <person name="Polinski J.M."/>
            <person name="Zimin A.V."/>
            <person name="Clark K.F."/>
            <person name="Kohn A.B."/>
            <person name="Sadowski N."/>
            <person name="Timp W."/>
            <person name="Ptitsyn A."/>
            <person name="Khanna P."/>
            <person name="Romanova D.Y."/>
            <person name="Williams P."/>
            <person name="Greenwood S.J."/>
            <person name="Moroz L.L."/>
            <person name="Walt D.R."/>
            <person name="Bodnar A.G."/>
        </authorList>
    </citation>
    <scope>NUCLEOTIDE SEQUENCE</scope>
    <source>
        <strain evidence="1">GMGI-L3</strain>
    </source>
</reference>
<proteinExistence type="predicted"/>
<keyword evidence="2" id="KW-1185">Reference proteome</keyword>
<protein>
    <submittedName>
        <fullName evidence="1">Uncharacterized protein</fullName>
    </submittedName>
</protein>
<evidence type="ECO:0000313" key="1">
    <source>
        <dbReference type="EMBL" id="KAG7162859.1"/>
    </source>
</evidence>
<gene>
    <name evidence="1" type="ORF">Hamer_G022614</name>
</gene>
<accession>A0A8J5MTU3</accession>
<dbReference type="Proteomes" id="UP000747542">
    <property type="component" value="Unassembled WGS sequence"/>
</dbReference>
<feature type="non-terminal residue" evidence="1">
    <location>
        <position position="1"/>
    </location>
</feature>
<name>A0A8J5MTU3_HOMAM</name>
<dbReference type="AlphaFoldDB" id="A0A8J5MTU3"/>
<dbReference type="EMBL" id="JAHLQT010026839">
    <property type="protein sequence ID" value="KAG7162859.1"/>
    <property type="molecule type" value="Genomic_DNA"/>
</dbReference>
<comment type="caution">
    <text evidence="1">The sequence shown here is derived from an EMBL/GenBank/DDBJ whole genome shotgun (WGS) entry which is preliminary data.</text>
</comment>
<sequence>MFASIWLCHPSKELLVTGVSNALTTSSCGIKPVLVAFENSGRSEHQLEIVLVIPQIVPGDICFVISGRNIP</sequence>
<evidence type="ECO:0000313" key="2">
    <source>
        <dbReference type="Proteomes" id="UP000747542"/>
    </source>
</evidence>